<gene>
    <name evidence="2" type="ORF">POL58_25870</name>
</gene>
<proteinExistence type="predicted"/>
<sequence length="185" mass="18919">MNPPLAGRIAGALFLAAFFFYGGGTTLSDKTIGVLLILANSVAVTAIGVLFFGPLRTAAPRTARAYLAARVAEGTLLAVGVAFLARGNPEVNACLYAAAMVLLAAGSIPMCLTLGRLRWIPQWLAIWGAVGYSLLAVGTVLAFAAPDAALVLAAPGGLFEITFGVFLLRMGLPSRGPVSATNAAQ</sequence>
<keyword evidence="1" id="KW-1133">Transmembrane helix</keyword>
<protein>
    <submittedName>
        <fullName evidence="2">DUF4386 domain-containing protein</fullName>
    </submittedName>
</protein>
<evidence type="ECO:0000313" key="3">
    <source>
        <dbReference type="Proteomes" id="UP001217838"/>
    </source>
</evidence>
<evidence type="ECO:0000256" key="1">
    <source>
        <dbReference type="SAM" id="Phobius"/>
    </source>
</evidence>
<feature type="transmembrane region" description="Helical" evidence="1">
    <location>
        <begin position="93"/>
        <end position="112"/>
    </location>
</feature>
<organism evidence="2 3">
    <name type="scientific">Nannocystis radixulma</name>
    <dbReference type="NCBI Taxonomy" id="2995305"/>
    <lineage>
        <taxon>Bacteria</taxon>
        <taxon>Pseudomonadati</taxon>
        <taxon>Myxococcota</taxon>
        <taxon>Polyangia</taxon>
        <taxon>Nannocystales</taxon>
        <taxon>Nannocystaceae</taxon>
        <taxon>Nannocystis</taxon>
    </lineage>
</organism>
<comment type="caution">
    <text evidence="2">The sequence shown here is derived from an EMBL/GenBank/DDBJ whole genome shotgun (WGS) entry which is preliminary data.</text>
</comment>
<feature type="transmembrane region" description="Helical" evidence="1">
    <location>
        <begin position="150"/>
        <end position="168"/>
    </location>
</feature>
<dbReference type="InterPro" id="IPR025495">
    <property type="entry name" value="DUF4386"/>
</dbReference>
<feature type="transmembrane region" description="Helical" evidence="1">
    <location>
        <begin position="124"/>
        <end position="144"/>
    </location>
</feature>
<accession>A0ABT5BDY6</accession>
<reference evidence="2 3" key="1">
    <citation type="submission" date="2022-11" db="EMBL/GenBank/DDBJ databases">
        <title>Minimal conservation of predation-associated metabolite biosynthetic gene clusters underscores biosynthetic potential of Myxococcota including descriptions for ten novel species: Archangium lansinium sp. nov., Myxococcus landrumus sp. nov., Nannocystis bai.</title>
        <authorList>
            <person name="Ahearne A."/>
            <person name="Stevens C."/>
            <person name="Dowd S."/>
        </authorList>
    </citation>
    <scope>NUCLEOTIDE SEQUENCE [LARGE SCALE GENOMIC DNA]</scope>
    <source>
        <strain evidence="2 3">NCELM</strain>
    </source>
</reference>
<keyword evidence="3" id="KW-1185">Reference proteome</keyword>
<feature type="transmembrane region" description="Helical" evidence="1">
    <location>
        <begin position="34"/>
        <end position="55"/>
    </location>
</feature>
<keyword evidence="1" id="KW-0812">Transmembrane</keyword>
<dbReference type="EMBL" id="JAQNDN010000014">
    <property type="protein sequence ID" value="MDC0671211.1"/>
    <property type="molecule type" value="Genomic_DNA"/>
</dbReference>
<name>A0ABT5BDY6_9BACT</name>
<dbReference type="Proteomes" id="UP001217838">
    <property type="component" value="Unassembled WGS sequence"/>
</dbReference>
<dbReference type="RefSeq" id="WP_272001313.1">
    <property type="nucleotide sequence ID" value="NZ_JAQNDN010000014.1"/>
</dbReference>
<feature type="transmembrane region" description="Helical" evidence="1">
    <location>
        <begin position="67"/>
        <end position="87"/>
    </location>
</feature>
<keyword evidence="1" id="KW-0472">Membrane</keyword>
<dbReference type="Pfam" id="PF14329">
    <property type="entry name" value="DUF4386"/>
    <property type="match status" value="1"/>
</dbReference>
<evidence type="ECO:0000313" key="2">
    <source>
        <dbReference type="EMBL" id="MDC0671211.1"/>
    </source>
</evidence>